<name>A0A0D2CQ27_9EURO</name>
<dbReference type="GeneID" id="25329623"/>
<evidence type="ECO:0000313" key="1">
    <source>
        <dbReference type="EMBL" id="KIW52042.1"/>
    </source>
</evidence>
<dbReference type="RefSeq" id="XP_013312626.1">
    <property type="nucleotide sequence ID" value="XM_013457172.1"/>
</dbReference>
<organism evidence="1 2">
    <name type="scientific">Exophiala xenobiotica</name>
    <dbReference type="NCBI Taxonomy" id="348802"/>
    <lineage>
        <taxon>Eukaryota</taxon>
        <taxon>Fungi</taxon>
        <taxon>Dikarya</taxon>
        <taxon>Ascomycota</taxon>
        <taxon>Pezizomycotina</taxon>
        <taxon>Eurotiomycetes</taxon>
        <taxon>Chaetothyriomycetidae</taxon>
        <taxon>Chaetothyriales</taxon>
        <taxon>Herpotrichiellaceae</taxon>
        <taxon>Exophiala</taxon>
    </lineage>
</organism>
<sequence>MIITYDSLDQQADKDFLSRKVTELSCIRSPPFDYGDIKKRVAKVDGDMNYRRYNHFVPFQRIWLAIHDWISKSQPTRQELLKDLLKVTNQLKIEEDEFLKKYATDASVRRQYDMMLEWAINAICNYWKNYFKGKGTGDKQGTALDTPKDPKQLTRVREAAAELRNALSGIDVILPMDDVFSLKEPGFAKLTAEWEDESEETE</sequence>
<reference evidence="1 2" key="1">
    <citation type="submission" date="2015-01" db="EMBL/GenBank/DDBJ databases">
        <title>The Genome Sequence of Exophiala xenobiotica CBS118157.</title>
        <authorList>
            <consortium name="The Broad Institute Genomics Platform"/>
            <person name="Cuomo C."/>
            <person name="de Hoog S."/>
            <person name="Gorbushina A."/>
            <person name="Stielow B."/>
            <person name="Teixiera M."/>
            <person name="Abouelleil A."/>
            <person name="Chapman S.B."/>
            <person name="Priest M."/>
            <person name="Young S.K."/>
            <person name="Wortman J."/>
            <person name="Nusbaum C."/>
            <person name="Birren B."/>
        </authorList>
    </citation>
    <scope>NUCLEOTIDE SEQUENCE [LARGE SCALE GENOMIC DNA]</scope>
    <source>
        <strain evidence="1 2">CBS 118157</strain>
    </source>
</reference>
<proteinExistence type="predicted"/>
<dbReference type="Proteomes" id="UP000054342">
    <property type="component" value="Unassembled WGS sequence"/>
</dbReference>
<dbReference type="AlphaFoldDB" id="A0A0D2CQ27"/>
<protein>
    <submittedName>
        <fullName evidence="1">Uncharacterized protein</fullName>
    </submittedName>
</protein>
<accession>A0A0D2CQ27</accession>
<gene>
    <name evidence="1" type="ORF">PV05_07715</name>
</gene>
<dbReference type="EMBL" id="KN847321">
    <property type="protein sequence ID" value="KIW52042.1"/>
    <property type="molecule type" value="Genomic_DNA"/>
</dbReference>
<keyword evidence="2" id="KW-1185">Reference proteome</keyword>
<dbReference type="HOGENOM" id="CLU_1354640_0_0_1"/>
<dbReference type="OrthoDB" id="10603975at2759"/>
<evidence type="ECO:0000313" key="2">
    <source>
        <dbReference type="Proteomes" id="UP000054342"/>
    </source>
</evidence>